<dbReference type="GO" id="GO:0050660">
    <property type="term" value="F:flavin adenine dinucleotide binding"/>
    <property type="evidence" value="ECO:0007669"/>
    <property type="project" value="InterPro"/>
</dbReference>
<dbReference type="EC" id="1.3.1.-" evidence="9"/>
<comment type="caution">
    <text evidence="14">The sequence shown here is derived from an EMBL/GenBank/DDBJ whole genome shotgun (WGS) entry which is preliminary data.</text>
</comment>
<dbReference type="GO" id="GO:0102262">
    <property type="term" value="F:tRNA-dihydrouridine16 synthase activity"/>
    <property type="evidence" value="ECO:0007669"/>
    <property type="project" value="RHEA"/>
</dbReference>
<dbReference type="InterPro" id="IPR018517">
    <property type="entry name" value="tRNA_hU_synthase_CS"/>
</dbReference>
<feature type="site" description="Interacts with tRNA" evidence="9">
    <location>
        <position position="95"/>
    </location>
</feature>
<comment type="similarity">
    <text evidence="9">Belongs to the Dus family. DusC subfamily.</text>
</comment>
<evidence type="ECO:0000313" key="15">
    <source>
        <dbReference type="Proteomes" id="UP000015455"/>
    </source>
</evidence>
<keyword evidence="12" id="KW-0547">Nucleotide-binding</keyword>
<keyword evidence="4 9" id="KW-0288">FMN</keyword>
<evidence type="ECO:0000256" key="3">
    <source>
        <dbReference type="ARBA" id="ARBA00022630"/>
    </source>
</evidence>
<evidence type="ECO:0000256" key="4">
    <source>
        <dbReference type="ARBA" id="ARBA00022643"/>
    </source>
</evidence>
<dbReference type="InterPro" id="IPR035587">
    <property type="entry name" value="DUS-like_FMN-bd"/>
</dbReference>
<dbReference type="Proteomes" id="UP000015455">
    <property type="component" value="Unassembled WGS sequence"/>
</dbReference>
<feature type="active site" description="Proton donor" evidence="9 11">
    <location>
        <position position="98"/>
    </location>
</feature>
<dbReference type="CDD" id="cd02801">
    <property type="entry name" value="DUS_like_FMN"/>
    <property type="match status" value="1"/>
</dbReference>
<evidence type="ECO:0000256" key="10">
    <source>
        <dbReference type="PIRNR" id="PIRNR006621"/>
    </source>
</evidence>
<comment type="function">
    <text evidence="9">Catalyzes the synthesis of 5,6-dihydrouridine (D), a modified base found in the D-loop of most tRNAs, via the reduction of the C5-C6 double bond in target uridines. Specifically modifies U16 in tRNAs.</text>
</comment>
<dbReference type="SUPFAM" id="SSF51395">
    <property type="entry name" value="FMN-linked oxidoreductases"/>
    <property type="match status" value="1"/>
</dbReference>
<sequence>MRLLLAPMEGLLDEVLRAVLTHSGGYDHAVTEFARVSGTVLPTRFFRRMAPELDAGSRTAGGTPVHVQLLGSDPACMGDNAAQLARLAPAGVDLNFGCPAQTVNRHRGGAVLLDDPELLHRIVVAVRAAVPVAIPLGAKMRLGVADTGRAIECAQALSAGGAGALVVHARTKADGYRPPAHWEWVARIDDAVSVPVVANGEVWCAADWQRCRAVSGVADVMLGRGAVADPFLASRIRAGRLEQPDADERAREWATLLPLLALFRERVKRKVAARHVPGRIKQWLHLLARNYPQAQQLFATLRALRTLAEVEAALVLHGVPSLDEHVEQLAEAA</sequence>
<evidence type="ECO:0000256" key="9">
    <source>
        <dbReference type="HAMAP-Rule" id="MF_02043"/>
    </source>
</evidence>
<protein>
    <recommendedName>
        <fullName evidence="9">tRNA-dihydrouridine(16) synthase</fullName>
        <ecNumber evidence="9">1.3.1.-</ecNumber>
    </recommendedName>
    <alternativeName>
        <fullName evidence="9">U16-specific dihydrouridine synthase</fullName>
        <shortName evidence="9">U16-specific Dus</shortName>
    </alternativeName>
    <alternativeName>
        <fullName evidence="9">tRNA-dihydrouridine synthase C</fullName>
    </alternativeName>
</protein>
<dbReference type="GO" id="GO:0000049">
    <property type="term" value="F:tRNA binding"/>
    <property type="evidence" value="ECO:0007669"/>
    <property type="project" value="UniProtKB-UniRule"/>
</dbReference>
<evidence type="ECO:0000256" key="8">
    <source>
        <dbReference type="ARBA" id="ARBA00023002"/>
    </source>
</evidence>
<dbReference type="InterPro" id="IPR001269">
    <property type="entry name" value="DUS_fam"/>
</dbReference>
<gene>
    <name evidence="9" type="primary">dusC</name>
    <name evidence="14" type="ORF">M622_16470</name>
</gene>
<feature type="binding site" evidence="9">
    <location>
        <begin position="199"/>
        <end position="201"/>
    </location>
    <ligand>
        <name>FMN</name>
        <dbReference type="ChEBI" id="CHEBI:58210"/>
    </ligand>
</feature>
<dbReference type="Gene3D" id="1.20.225.30">
    <property type="entry name" value="Dihydrouridine synthase, C-terminal recognition domain"/>
    <property type="match status" value="1"/>
</dbReference>
<dbReference type="Gene3D" id="3.20.20.70">
    <property type="entry name" value="Aldolase class I"/>
    <property type="match status" value="1"/>
</dbReference>
<keyword evidence="2 9" id="KW-0820">tRNA-binding</keyword>
<feature type="site" description="Interacts with tRNA" evidence="9">
    <location>
        <position position="176"/>
    </location>
</feature>
<dbReference type="RefSeq" id="WP_021249793.1">
    <property type="nucleotide sequence ID" value="NZ_ATJV01000060.1"/>
</dbReference>
<dbReference type="PANTHER" id="PTHR11082:SF26">
    <property type="entry name" value="TRNA-DIHYDROURIDINE(16) SYNTHASE"/>
    <property type="match status" value="1"/>
</dbReference>
<evidence type="ECO:0000256" key="6">
    <source>
        <dbReference type="ARBA" id="ARBA00022857"/>
    </source>
</evidence>
<dbReference type="GO" id="GO:0010181">
    <property type="term" value="F:FMN binding"/>
    <property type="evidence" value="ECO:0007669"/>
    <property type="project" value="UniProtKB-UniRule"/>
</dbReference>
<evidence type="ECO:0000256" key="5">
    <source>
        <dbReference type="ARBA" id="ARBA00022694"/>
    </source>
</evidence>
<proteinExistence type="inferred from homology"/>
<dbReference type="HAMAP" id="MF_02043">
    <property type="entry name" value="DusC_subfam"/>
    <property type="match status" value="1"/>
</dbReference>
<feature type="site" description="Interacts with tRNA; defines subfamily-specific binding signature" evidence="9">
    <location>
        <position position="281"/>
    </location>
</feature>
<evidence type="ECO:0000256" key="1">
    <source>
        <dbReference type="ARBA" id="ARBA00001917"/>
    </source>
</evidence>
<feature type="binding site" evidence="9 12">
    <location>
        <position position="68"/>
    </location>
    <ligand>
        <name>FMN</name>
        <dbReference type="ChEBI" id="CHEBI:58210"/>
    </ligand>
</feature>
<keyword evidence="8 9" id="KW-0560">Oxidoreductase</keyword>
<keyword evidence="15" id="KW-1185">Reference proteome</keyword>
<feature type="binding site" evidence="9 12">
    <location>
        <position position="139"/>
    </location>
    <ligand>
        <name>FMN</name>
        <dbReference type="ChEBI" id="CHEBI:58210"/>
    </ligand>
</feature>
<evidence type="ECO:0000256" key="2">
    <source>
        <dbReference type="ARBA" id="ARBA00022555"/>
    </source>
</evidence>
<dbReference type="AlphaFoldDB" id="T0AX71"/>
<organism evidence="14 15">
    <name type="scientific">Thauera terpenica 58Eu</name>
    <dbReference type="NCBI Taxonomy" id="1348657"/>
    <lineage>
        <taxon>Bacteria</taxon>
        <taxon>Pseudomonadati</taxon>
        <taxon>Pseudomonadota</taxon>
        <taxon>Betaproteobacteria</taxon>
        <taxon>Rhodocyclales</taxon>
        <taxon>Zoogloeaceae</taxon>
        <taxon>Thauera</taxon>
    </lineage>
</organism>
<comment type="caution">
    <text evidence="9">Lacks conserved residue(s) required for the propagation of feature annotation.</text>
</comment>
<feature type="binding site" evidence="12">
    <location>
        <position position="168"/>
    </location>
    <ligand>
        <name>FMN</name>
        <dbReference type="ChEBI" id="CHEBI:58210"/>
    </ligand>
</feature>
<reference evidence="14 15" key="1">
    <citation type="submission" date="2013-06" db="EMBL/GenBank/DDBJ databases">
        <title>Draft genome sequence of Thauera terpenica.</title>
        <authorList>
            <person name="Liu B."/>
            <person name="Frostegard A.H."/>
            <person name="Shapleigh J.P."/>
        </authorList>
    </citation>
    <scope>NUCLEOTIDE SEQUENCE [LARGE SCALE GENOMIC DNA]</scope>
    <source>
        <strain evidence="14 15">58Eu</strain>
    </source>
</reference>
<evidence type="ECO:0000256" key="12">
    <source>
        <dbReference type="PIRSR" id="PIRSR006621-2"/>
    </source>
</evidence>
<comment type="cofactor">
    <cofactor evidence="1 9 10 12">
        <name>FMN</name>
        <dbReference type="ChEBI" id="CHEBI:58210"/>
    </cofactor>
</comment>
<dbReference type="InterPro" id="IPR042270">
    <property type="entry name" value="DusC_C"/>
</dbReference>
<dbReference type="Pfam" id="PF01207">
    <property type="entry name" value="Dus"/>
    <property type="match status" value="1"/>
</dbReference>
<keyword evidence="5 9" id="KW-0819">tRNA processing</keyword>
<evidence type="ECO:0000256" key="7">
    <source>
        <dbReference type="ARBA" id="ARBA00022884"/>
    </source>
</evidence>
<dbReference type="EMBL" id="ATJV01000060">
    <property type="protein sequence ID" value="EPZ15148.1"/>
    <property type="molecule type" value="Genomic_DNA"/>
</dbReference>
<feature type="binding site" evidence="9 12">
    <location>
        <begin position="223"/>
        <end position="224"/>
    </location>
    <ligand>
        <name>FMN</name>
        <dbReference type="ChEBI" id="CHEBI:58210"/>
    </ligand>
</feature>
<dbReference type="PROSITE" id="PS01136">
    <property type="entry name" value="UPF0034"/>
    <property type="match status" value="1"/>
</dbReference>
<feature type="site" description="Interacts with tRNA; defines subfamily-specific binding signature" evidence="9">
    <location>
        <position position="302"/>
    </location>
</feature>
<dbReference type="PATRIC" id="fig|1348657.5.peg.2380"/>
<evidence type="ECO:0000256" key="11">
    <source>
        <dbReference type="PIRSR" id="PIRSR006621-1"/>
    </source>
</evidence>
<comment type="catalytic activity">
    <reaction evidence="9">
        <text>5,6-dihydrouridine(16) in tRNA + NADP(+) = uridine(16) in tRNA + NADPH + H(+)</text>
        <dbReference type="Rhea" id="RHEA:53376"/>
        <dbReference type="Rhea" id="RHEA-COMP:13543"/>
        <dbReference type="Rhea" id="RHEA-COMP:13544"/>
        <dbReference type="ChEBI" id="CHEBI:15378"/>
        <dbReference type="ChEBI" id="CHEBI:57783"/>
        <dbReference type="ChEBI" id="CHEBI:58349"/>
        <dbReference type="ChEBI" id="CHEBI:65315"/>
        <dbReference type="ChEBI" id="CHEBI:74443"/>
    </reaction>
</comment>
<comment type="similarity">
    <text evidence="10">Belongs to the dus family.</text>
</comment>
<dbReference type="eggNOG" id="COG0042">
    <property type="taxonomic scope" value="Bacteria"/>
</dbReference>
<keyword evidence="7 9" id="KW-0694">RNA-binding</keyword>
<feature type="site" description="Interacts with tRNA; defines subfamily-specific binding signature" evidence="9">
    <location>
        <position position="35"/>
    </location>
</feature>
<keyword evidence="6 9" id="KW-0521">NADP</keyword>
<dbReference type="PIRSF" id="PIRSF006621">
    <property type="entry name" value="Dus"/>
    <property type="match status" value="1"/>
</dbReference>
<keyword evidence="3 9" id="KW-0285">Flavoprotein</keyword>
<dbReference type="InterPro" id="IPR013785">
    <property type="entry name" value="Aldolase_TIM"/>
</dbReference>
<comment type="catalytic activity">
    <reaction evidence="9">
        <text>5,6-dihydrouridine(16) in tRNA + NAD(+) = uridine(16) in tRNA + NADH + H(+)</text>
        <dbReference type="Rhea" id="RHEA:53380"/>
        <dbReference type="Rhea" id="RHEA-COMP:13543"/>
        <dbReference type="Rhea" id="RHEA-COMP:13544"/>
        <dbReference type="ChEBI" id="CHEBI:15378"/>
        <dbReference type="ChEBI" id="CHEBI:57540"/>
        <dbReference type="ChEBI" id="CHEBI:57945"/>
        <dbReference type="ChEBI" id="CHEBI:65315"/>
        <dbReference type="ChEBI" id="CHEBI:74443"/>
    </reaction>
</comment>
<feature type="site" description="Interacts with tRNA; defines subfamily-specific binding signature" evidence="9">
    <location>
        <position position="279"/>
    </location>
</feature>
<dbReference type="InterPro" id="IPR032886">
    <property type="entry name" value="DusC"/>
</dbReference>
<dbReference type="STRING" id="1348657.M622_16470"/>
<evidence type="ECO:0000259" key="13">
    <source>
        <dbReference type="Pfam" id="PF01207"/>
    </source>
</evidence>
<name>T0AX71_9RHOO</name>
<evidence type="ECO:0000313" key="14">
    <source>
        <dbReference type="EMBL" id="EPZ15148.1"/>
    </source>
</evidence>
<accession>T0AX71</accession>
<feature type="domain" description="DUS-like FMN-binding" evidence="13">
    <location>
        <begin position="4"/>
        <end position="290"/>
    </location>
</feature>
<dbReference type="PANTHER" id="PTHR11082">
    <property type="entry name" value="TRNA-DIHYDROURIDINE SYNTHASE"/>
    <property type="match status" value="1"/>
</dbReference>